<proteinExistence type="inferred from homology"/>
<name>M0D981_HALPD</name>
<dbReference type="InterPro" id="IPR036249">
    <property type="entry name" value="Thioredoxin-like_sf"/>
</dbReference>
<keyword evidence="3" id="KW-0732">Signal</keyword>
<evidence type="ECO:0000256" key="5">
    <source>
        <dbReference type="ARBA" id="ARBA00023002"/>
    </source>
</evidence>
<dbReference type="SUPFAM" id="SSF52833">
    <property type="entry name" value="Thioredoxin-like"/>
    <property type="match status" value="1"/>
</dbReference>
<comment type="similarity">
    <text evidence="2">Belongs to the glutaredoxin family.</text>
</comment>
<keyword evidence="4" id="KW-0813">Transport</keyword>
<comment type="caution">
    <text evidence="9">The sequence shown here is derived from an EMBL/GenBank/DDBJ whole genome shotgun (WGS) entry which is preliminary data.</text>
</comment>
<keyword evidence="4" id="KW-0249">Electron transport</keyword>
<evidence type="ECO:0000256" key="3">
    <source>
        <dbReference type="ARBA" id="ARBA00022729"/>
    </source>
</evidence>
<evidence type="ECO:0000313" key="10">
    <source>
        <dbReference type="Proteomes" id="UP000011513"/>
    </source>
</evidence>
<evidence type="ECO:0000259" key="8">
    <source>
        <dbReference type="Pfam" id="PF13462"/>
    </source>
</evidence>
<dbReference type="GO" id="GO:0016491">
    <property type="term" value="F:oxidoreductase activity"/>
    <property type="evidence" value="ECO:0007669"/>
    <property type="project" value="UniProtKB-KW"/>
</dbReference>
<organism evidence="9 10">
    <name type="scientific">Halogeometricum pallidum JCM 14848</name>
    <dbReference type="NCBI Taxonomy" id="1227487"/>
    <lineage>
        <taxon>Archaea</taxon>
        <taxon>Methanobacteriati</taxon>
        <taxon>Methanobacteriota</taxon>
        <taxon>Stenosarchaea group</taxon>
        <taxon>Halobacteria</taxon>
        <taxon>Halobacteriales</taxon>
        <taxon>Haloferacaceae</taxon>
        <taxon>Halogeometricum</taxon>
    </lineage>
</organism>
<evidence type="ECO:0000256" key="2">
    <source>
        <dbReference type="ARBA" id="ARBA00007787"/>
    </source>
</evidence>
<comment type="similarity">
    <text evidence="1">Belongs to the thioredoxin family. DsbA subfamily.</text>
</comment>
<evidence type="ECO:0000256" key="6">
    <source>
        <dbReference type="ARBA" id="ARBA00023157"/>
    </source>
</evidence>
<accession>M0D981</accession>
<dbReference type="InParanoid" id="M0D981"/>
<dbReference type="InterPro" id="IPR012336">
    <property type="entry name" value="Thioredoxin-like_fold"/>
</dbReference>
<evidence type="ECO:0000256" key="4">
    <source>
        <dbReference type="ARBA" id="ARBA00022982"/>
    </source>
</evidence>
<evidence type="ECO:0000256" key="1">
    <source>
        <dbReference type="ARBA" id="ARBA00005791"/>
    </source>
</evidence>
<feature type="domain" description="Thioredoxin-like fold" evidence="8">
    <location>
        <begin position="80"/>
        <end position="240"/>
    </location>
</feature>
<keyword evidence="10" id="KW-1185">Reference proteome</keyword>
<keyword evidence="6" id="KW-1015">Disulfide bond</keyword>
<reference evidence="9 10" key="1">
    <citation type="journal article" date="2014" name="PLoS Genet.">
        <title>Phylogenetically driven sequencing of extremely halophilic archaea reveals strategies for static and dynamic osmo-response.</title>
        <authorList>
            <person name="Becker E.A."/>
            <person name="Seitzer P.M."/>
            <person name="Tritt A."/>
            <person name="Larsen D."/>
            <person name="Krusor M."/>
            <person name="Yao A.I."/>
            <person name="Wu D."/>
            <person name="Madern D."/>
            <person name="Eisen J.A."/>
            <person name="Darling A.E."/>
            <person name="Facciotti M.T."/>
        </authorList>
    </citation>
    <scope>NUCLEOTIDE SEQUENCE [LARGE SCALE GENOMIC DNA]</scope>
    <source>
        <strain evidence="9 10">JCM 14848</strain>
    </source>
</reference>
<dbReference type="Proteomes" id="UP000011513">
    <property type="component" value="Unassembled WGS sequence"/>
</dbReference>
<dbReference type="eggNOG" id="arCOG02868">
    <property type="taxonomic scope" value="Archaea"/>
</dbReference>
<dbReference type="EMBL" id="AOIV01000015">
    <property type="protein sequence ID" value="ELZ32030.1"/>
    <property type="molecule type" value="Genomic_DNA"/>
</dbReference>
<evidence type="ECO:0000313" key="9">
    <source>
        <dbReference type="EMBL" id="ELZ32030.1"/>
    </source>
</evidence>
<protein>
    <submittedName>
        <fullName evidence="9">DSBA oxidoreductase</fullName>
    </submittedName>
</protein>
<keyword evidence="5" id="KW-0560">Oxidoreductase</keyword>
<gene>
    <name evidence="9" type="ORF">C474_07697</name>
</gene>
<sequence length="264" mass="29405">MQAQHIAAHDLTELPIVRRMDLPDSLTRRRAMVAGVGSVVAGSGIVYGASTLESDQTVSRTAPVHVSSETTGLGVDLQGHAIMGSLDAPIDMYYWSDYQCPFCRRFERNAFPKLIENHVRSGTVRVVFIEFPYLGSSSMTAAVLDRCVWRQVRNSSPQAYWRWHSTLFEKQERGNSEWISKENLFDIASNIDGIDASAVESCASQHRPDIKQSIARDMDQASQFGIQATPAFVLYNRDADAAGKIIGAQPYERFDEAITRVQNT</sequence>
<dbReference type="PANTHER" id="PTHR13887:SF14">
    <property type="entry name" value="DISULFIDE BOND FORMATION PROTEIN D"/>
    <property type="match status" value="1"/>
</dbReference>
<dbReference type="AlphaFoldDB" id="M0D981"/>
<dbReference type="PANTHER" id="PTHR13887">
    <property type="entry name" value="GLUTATHIONE S-TRANSFERASE KAPPA"/>
    <property type="match status" value="1"/>
</dbReference>
<dbReference type="Pfam" id="PF13462">
    <property type="entry name" value="Thioredoxin_4"/>
    <property type="match status" value="1"/>
</dbReference>
<dbReference type="Gene3D" id="3.40.30.10">
    <property type="entry name" value="Glutaredoxin"/>
    <property type="match status" value="1"/>
</dbReference>
<keyword evidence="7" id="KW-0676">Redox-active center</keyword>
<evidence type="ECO:0000256" key="7">
    <source>
        <dbReference type="ARBA" id="ARBA00023284"/>
    </source>
</evidence>